<dbReference type="EMBL" id="CAMXCT010000818">
    <property type="protein sequence ID" value="CAI3983591.1"/>
    <property type="molecule type" value="Genomic_DNA"/>
</dbReference>
<feature type="compositionally biased region" description="Low complexity" evidence="1">
    <location>
        <begin position="68"/>
        <end position="90"/>
    </location>
</feature>
<evidence type="ECO:0000313" key="3">
    <source>
        <dbReference type="EMBL" id="CAL4770903.1"/>
    </source>
</evidence>
<feature type="region of interest" description="Disordered" evidence="1">
    <location>
        <begin position="1"/>
        <end position="23"/>
    </location>
</feature>
<name>A0A9P1C4C1_9DINO</name>
<feature type="compositionally biased region" description="Basic residues" evidence="1">
    <location>
        <begin position="938"/>
        <end position="947"/>
    </location>
</feature>
<feature type="compositionally biased region" description="Acidic residues" evidence="1">
    <location>
        <begin position="993"/>
        <end position="1006"/>
    </location>
</feature>
<sequence>MPTKHPSAWRLNKAEEKSVDSDLAVWEASQPQDLSQEELQLKRAEEKKRLVRVIQEAKHQASLNKQQTAGARVKAAASKASSPAGASTAPQVPGTGDGSTCNGDYFESLKQDLAVIEKALGSKLKEQMPTPIAAMVGEKTGVQDSHSRDEYKLDKARVALEAHGTYICSCNLYWLDGWKSPAPGVPLSRARVQQLASFYFPPERNNNFFQRLLEVQVSVASLTDKPTGLVVISPLEIIHAIFLKAAEELGQPGVTAACKAAWTEALTAVPVVMVEVPESDVWVHALNRRQLVQQEHESLTRTAWQNAAELYHLQALMEKMEGRKLTEAEVVQLLKTKHLMTAQKGQSPMDNSNYCEWNFTAAKTIFTKLHSDQVISDIVQKQDALKASNSCFNSMVKLEKLAQRPSCVASRRFIFQLIDDMLCHGILKDDDLSKKDIIGTSNNVGLIHLFEFKWRSLSYILDIMAVQAKLKDQDRALLKEHMSDPKTARENTVDKVSWQSSLSKSSLEALTYVQDVVFLKTYDNLIKQAMKPNSHPEILTELETVQELWKQVCSFRENELAEEKAALKALESKSEEEEDEEPEAQGQNSLLKMARKTPNSLPQGSPQYWKAVANQTVRMYCCFVPESTSAANMVTAMEQMNLTTGEVGKSCTLVHLDTSLLGESTGPDCQEGLRKVWHPDEAIVQKLLGSTLVALGAQQDKNGKCTSPGEGTVAAVLDPLGVMPKTFMKDSCCQTVWICFNEESIRARKKKVRSHSYSQRLELALYSEKSLGVILPEKPRQVYSGWSSGDAIAFVTAMPVSQLWRMSRKEKVDLLSAKRIVTVDGKDASALEEQETCFSCSLAPSEFYTELIHSYCASNVIDASPAQGEFMKACLSSRTKAVAICGTESHCARLELLLTDFVLSELSREGSTFYRPDAMSKDEEDTHEGKGGAGTKAVPKKGPKKKAGQGEELEPKPKKNKKPKKREADEKDEEAAEEIKQPKAKKPKKEAKDEDEEDGDESSELW</sequence>
<dbReference type="Proteomes" id="UP001152797">
    <property type="component" value="Unassembled WGS sequence"/>
</dbReference>
<feature type="compositionally biased region" description="Acidic residues" evidence="1">
    <location>
        <begin position="574"/>
        <end position="583"/>
    </location>
</feature>
<feature type="region of interest" description="Disordered" evidence="1">
    <location>
        <begin position="914"/>
        <end position="1006"/>
    </location>
</feature>
<organism evidence="2">
    <name type="scientific">Cladocopium goreaui</name>
    <dbReference type="NCBI Taxonomy" id="2562237"/>
    <lineage>
        <taxon>Eukaryota</taxon>
        <taxon>Sar</taxon>
        <taxon>Alveolata</taxon>
        <taxon>Dinophyceae</taxon>
        <taxon>Suessiales</taxon>
        <taxon>Symbiodiniaceae</taxon>
        <taxon>Cladocopium</taxon>
    </lineage>
</organism>
<proteinExistence type="predicted"/>
<reference evidence="3 4" key="2">
    <citation type="submission" date="2024-05" db="EMBL/GenBank/DDBJ databases">
        <authorList>
            <person name="Chen Y."/>
            <person name="Shah S."/>
            <person name="Dougan E. K."/>
            <person name="Thang M."/>
            <person name="Chan C."/>
        </authorList>
    </citation>
    <scope>NUCLEOTIDE SEQUENCE [LARGE SCALE GENOMIC DNA]</scope>
</reference>
<feature type="region of interest" description="Disordered" evidence="1">
    <location>
        <begin position="58"/>
        <end position="100"/>
    </location>
</feature>
<dbReference type="EMBL" id="CAMXCT030000818">
    <property type="protein sequence ID" value="CAL4770903.1"/>
    <property type="molecule type" value="Genomic_DNA"/>
</dbReference>
<gene>
    <name evidence="2" type="ORF">C1SCF055_LOCUS11192</name>
</gene>
<protein>
    <submittedName>
        <fullName evidence="2">Uncharacterized protein</fullName>
    </submittedName>
</protein>
<evidence type="ECO:0000313" key="2">
    <source>
        <dbReference type="EMBL" id="CAI3983591.1"/>
    </source>
</evidence>
<evidence type="ECO:0000256" key="1">
    <source>
        <dbReference type="SAM" id="MobiDB-lite"/>
    </source>
</evidence>
<accession>A0A9P1C4C1</accession>
<keyword evidence="4" id="KW-1185">Reference proteome</keyword>
<dbReference type="EMBL" id="CAMXCT020000818">
    <property type="protein sequence ID" value="CAL1136966.1"/>
    <property type="molecule type" value="Genomic_DNA"/>
</dbReference>
<dbReference type="AlphaFoldDB" id="A0A9P1C4C1"/>
<reference evidence="2" key="1">
    <citation type="submission" date="2022-10" db="EMBL/GenBank/DDBJ databases">
        <authorList>
            <person name="Chen Y."/>
            <person name="Dougan E. K."/>
            <person name="Chan C."/>
            <person name="Rhodes N."/>
            <person name="Thang M."/>
        </authorList>
    </citation>
    <scope>NUCLEOTIDE SEQUENCE</scope>
</reference>
<feature type="region of interest" description="Disordered" evidence="1">
    <location>
        <begin position="568"/>
        <end position="587"/>
    </location>
</feature>
<evidence type="ECO:0000313" key="4">
    <source>
        <dbReference type="Proteomes" id="UP001152797"/>
    </source>
</evidence>
<comment type="caution">
    <text evidence="2">The sequence shown here is derived from an EMBL/GenBank/DDBJ whole genome shotgun (WGS) entry which is preliminary data.</text>
</comment>